<evidence type="ECO:0000256" key="1">
    <source>
        <dbReference type="ARBA" id="ARBA00001478"/>
    </source>
</evidence>
<dbReference type="AlphaFoldDB" id="A0A1I1PKK0"/>
<dbReference type="PANTHER" id="PTHR45825:SF11">
    <property type="entry name" value="ALPHA AMYLASE DOMAIN-CONTAINING PROTEIN"/>
    <property type="match status" value="1"/>
</dbReference>
<evidence type="ECO:0000256" key="6">
    <source>
        <dbReference type="ARBA" id="ARBA00022679"/>
    </source>
</evidence>
<dbReference type="GO" id="GO:0009011">
    <property type="term" value="F:alpha-1,4-glucan glucosyltransferase (ADP-glucose donor) activity"/>
    <property type="evidence" value="ECO:0007669"/>
    <property type="project" value="UniProtKB-UniRule"/>
</dbReference>
<dbReference type="Gene3D" id="3.40.50.2000">
    <property type="entry name" value="Glycogen Phosphorylase B"/>
    <property type="match status" value="2"/>
</dbReference>
<evidence type="ECO:0000313" key="12">
    <source>
        <dbReference type="Proteomes" id="UP000182258"/>
    </source>
</evidence>
<keyword evidence="5 8" id="KW-0328">Glycosyltransferase</keyword>
<evidence type="ECO:0000256" key="4">
    <source>
        <dbReference type="ARBA" id="ARBA00010281"/>
    </source>
</evidence>
<evidence type="ECO:0000313" key="11">
    <source>
        <dbReference type="EMBL" id="SFD08208.1"/>
    </source>
</evidence>
<dbReference type="GO" id="GO:0005978">
    <property type="term" value="P:glycogen biosynthetic process"/>
    <property type="evidence" value="ECO:0007669"/>
    <property type="project" value="UniProtKB-UniRule"/>
</dbReference>
<evidence type="ECO:0000256" key="3">
    <source>
        <dbReference type="ARBA" id="ARBA00004964"/>
    </source>
</evidence>
<dbReference type="EMBL" id="FOMB01000020">
    <property type="protein sequence ID" value="SFD08208.1"/>
    <property type="molecule type" value="Genomic_DNA"/>
</dbReference>
<sequence>MIEVLSVASEVYPLIKTGGLADVAGALPGSLTSHGVTMRTLVPGYPSVMAKLSGGRVVKELGDLFGVPGKLIAARVEGLDVIVIDAPALYDRPGNPYVSPDGWDWPDNWKRFAALGWVAAELGMGMVDGYHPQVVHCHDWQAGLAPAYIKYGPASHVKTVMTIHNLAFKGFFGSEIFSQLRLPPHAFGVGGVEYYGGISYLKSGMECADYVTTVSPNYADEIRTPEFGMGLEGLLNGRADTVTGILNGIDTDAWDPATDKALAKTFTANTMQGRAANKRAVAEKFELDGTDGPLFCVISRLTDQKGMDLLLQAVGGLVDLGGRLVVLGSGEGYLEDGFRHMTARHPGKVAISNGYDEALSHLMQGGCDAIIIPSRFEPCGLTQLYGLRYGCVPVVSRIGGLADTVIDANPAAIAAEVATGIVFDPNSAHAVYEAIRKAVRLYSDDKLWKKIQRRGMKSDVSWETSAARYADLYASITGLKSNDDPDN</sequence>
<evidence type="ECO:0000256" key="2">
    <source>
        <dbReference type="ARBA" id="ARBA00002764"/>
    </source>
</evidence>
<dbReference type="GO" id="GO:0005829">
    <property type="term" value="C:cytosol"/>
    <property type="evidence" value="ECO:0007669"/>
    <property type="project" value="TreeGrafter"/>
</dbReference>
<keyword evidence="7 8" id="KW-0320">Glycogen biosynthesis</keyword>
<evidence type="ECO:0000256" key="7">
    <source>
        <dbReference type="ARBA" id="ARBA00023056"/>
    </source>
</evidence>
<keyword evidence="6 8" id="KW-0808">Transferase</keyword>
<comment type="similarity">
    <text evidence="4 8">Belongs to the glycosyltransferase 1 family. Bacterial/plant glycogen synthase subfamily.</text>
</comment>
<dbReference type="SUPFAM" id="SSF53756">
    <property type="entry name" value="UDP-Glycosyltransferase/glycogen phosphorylase"/>
    <property type="match status" value="1"/>
</dbReference>
<dbReference type="Pfam" id="PF08323">
    <property type="entry name" value="Glyco_transf_5"/>
    <property type="match status" value="1"/>
</dbReference>
<dbReference type="UniPathway" id="UPA00164"/>
<evidence type="ECO:0000259" key="10">
    <source>
        <dbReference type="Pfam" id="PF08323"/>
    </source>
</evidence>
<reference evidence="11 12" key="1">
    <citation type="submission" date="2016-10" db="EMBL/GenBank/DDBJ databases">
        <authorList>
            <person name="de Groot N.N."/>
        </authorList>
    </citation>
    <scope>NUCLEOTIDE SEQUENCE [LARGE SCALE GENOMIC DNA]</scope>
    <source>
        <strain evidence="11 12">CGMCC 1.10210</strain>
    </source>
</reference>
<feature type="domain" description="Starch synthase catalytic" evidence="10">
    <location>
        <begin position="4"/>
        <end position="236"/>
    </location>
</feature>
<dbReference type="Proteomes" id="UP000182258">
    <property type="component" value="Unassembled WGS sequence"/>
</dbReference>
<gene>
    <name evidence="8" type="primary">glgA</name>
    <name evidence="11" type="ORF">SAMN04488059_12023</name>
</gene>
<evidence type="ECO:0000259" key="9">
    <source>
        <dbReference type="Pfam" id="PF00534"/>
    </source>
</evidence>
<dbReference type="PANTHER" id="PTHR45825">
    <property type="entry name" value="GRANULE-BOUND STARCH SYNTHASE 1, CHLOROPLASTIC/AMYLOPLASTIC"/>
    <property type="match status" value="1"/>
</dbReference>
<dbReference type="HAMAP" id="MF_00484">
    <property type="entry name" value="Glycogen_synth"/>
    <property type="match status" value="1"/>
</dbReference>
<name>A0A1I1PKK0_9HYPH</name>
<comment type="pathway">
    <text evidence="3 8">Glycan biosynthesis; glycogen biosynthesis.</text>
</comment>
<dbReference type="InterPro" id="IPR013534">
    <property type="entry name" value="Starch_synth_cat_dom"/>
</dbReference>
<dbReference type="CDD" id="cd03791">
    <property type="entry name" value="GT5_Glycogen_synthase_DULL1-like"/>
    <property type="match status" value="1"/>
</dbReference>
<dbReference type="Pfam" id="PF00534">
    <property type="entry name" value="Glycos_transf_1"/>
    <property type="match status" value="1"/>
</dbReference>
<proteinExistence type="inferred from homology"/>
<dbReference type="OrthoDB" id="9808590at2"/>
<dbReference type="STRING" id="728005.SAMN04488059_12023"/>
<dbReference type="NCBIfam" id="TIGR02095">
    <property type="entry name" value="glgA"/>
    <property type="match status" value="1"/>
</dbReference>
<feature type="domain" description="Glycosyl transferase family 1" evidence="9">
    <location>
        <begin position="290"/>
        <end position="449"/>
    </location>
</feature>
<dbReference type="InterPro" id="IPR011835">
    <property type="entry name" value="GS/SS"/>
</dbReference>
<dbReference type="InterPro" id="IPR001296">
    <property type="entry name" value="Glyco_trans_1"/>
</dbReference>
<organism evidence="11 12">
    <name type="scientific">Devosia psychrophila</name>
    <dbReference type="NCBI Taxonomy" id="728005"/>
    <lineage>
        <taxon>Bacteria</taxon>
        <taxon>Pseudomonadati</taxon>
        <taxon>Pseudomonadota</taxon>
        <taxon>Alphaproteobacteria</taxon>
        <taxon>Hyphomicrobiales</taxon>
        <taxon>Devosiaceae</taxon>
        <taxon>Devosia</taxon>
    </lineage>
</organism>
<dbReference type="GO" id="GO:0004373">
    <property type="term" value="F:alpha-1,4-glucan glucosyltransferase (UDP-glucose donor) activity"/>
    <property type="evidence" value="ECO:0007669"/>
    <property type="project" value="InterPro"/>
</dbReference>
<dbReference type="NCBIfam" id="NF001899">
    <property type="entry name" value="PRK00654.1-2"/>
    <property type="match status" value="1"/>
</dbReference>
<dbReference type="EC" id="2.4.1.21" evidence="8"/>
<feature type="binding site" evidence="8">
    <location>
        <position position="16"/>
    </location>
    <ligand>
        <name>ADP-alpha-D-glucose</name>
        <dbReference type="ChEBI" id="CHEBI:57498"/>
    </ligand>
</feature>
<accession>A0A1I1PKK0</accession>
<evidence type="ECO:0000256" key="5">
    <source>
        <dbReference type="ARBA" id="ARBA00022676"/>
    </source>
</evidence>
<comment type="catalytic activity">
    <reaction evidence="1 8">
        <text>[(1-&gt;4)-alpha-D-glucosyl](n) + ADP-alpha-D-glucose = [(1-&gt;4)-alpha-D-glucosyl](n+1) + ADP + H(+)</text>
        <dbReference type="Rhea" id="RHEA:18189"/>
        <dbReference type="Rhea" id="RHEA-COMP:9584"/>
        <dbReference type="Rhea" id="RHEA-COMP:9587"/>
        <dbReference type="ChEBI" id="CHEBI:15378"/>
        <dbReference type="ChEBI" id="CHEBI:15444"/>
        <dbReference type="ChEBI" id="CHEBI:57498"/>
        <dbReference type="ChEBI" id="CHEBI:456216"/>
        <dbReference type="EC" id="2.4.1.21"/>
    </reaction>
</comment>
<evidence type="ECO:0000256" key="8">
    <source>
        <dbReference type="HAMAP-Rule" id="MF_00484"/>
    </source>
</evidence>
<protein>
    <recommendedName>
        <fullName evidence="8">Glycogen synthase</fullName>
        <ecNumber evidence="8">2.4.1.21</ecNumber>
    </recommendedName>
    <alternativeName>
        <fullName evidence="8">Starch [bacterial glycogen] synthase</fullName>
    </alternativeName>
</protein>
<comment type="function">
    <text evidence="2 8">Synthesizes alpha-1,4-glucan chains using ADP-glucose.</text>
</comment>